<feature type="region of interest" description="Disordered" evidence="1">
    <location>
        <begin position="1"/>
        <end position="34"/>
    </location>
</feature>
<feature type="transmembrane region" description="Helical" evidence="2">
    <location>
        <begin position="254"/>
        <end position="272"/>
    </location>
</feature>
<evidence type="ECO:0000256" key="2">
    <source>
        <dbReference type="SAM" id="Phobius"/>
    </source>
</evidence>
<reference evidence="5 6" key="1">
    <citation type="submission" date="2018-08" db="EMBL/GenBank/DDBJ databases">
        <title>Diversity &amp; Physiological Properties of Lignin-Decomposing Actinobacteria from Soil.</title>
        <authorList>
            <person name="Roh S.G."/>
            <person name="Kim S.B."/>
        </authorList>
    </citation>
    <scope>NUCLEOTIDE SEQUENCE [LARGE SCALE GENOMIC DNA]</scope>
    <source>
        <strain evidence="5 6">MMS17-GH009</strain>
    </source>
</reference>
<proteinExistence type="predicted"/>
<feature type="transmembrane region" description="Helical" evidence="2">
    <location>
        <begin position="68"/>
        <end position="85"/>
    </location>
</feature>
<comment type="caution">
    <text evidence="5">The sequence shown here is derived from an EMBL/GenBank/DDBJ whole genome shotgun (WGS) entry which is preliminary data.</text>
</comment>
<keyword evidence="2" id="KW-0472">Membrane</keyword>
<dbReference type="InterPro" id="IPR040884">
    <property type="entry name" value="SLATT_1"/>
</dbReference>
<evidence type="ECO:0000256" key="1">
    <source>
        <dbReference type="SAM" id="MobiDB-lite"/>
    </source>
</evidence>
<dbReference type="EMBL" id="QVIG01000001">
    <property type="protein sequence ID" value="RGD60934.1"/>
    <property type="molecule type" value="Genomic_DNA"/>
</dbReference>
<gene>
    <name evidence="5" type="ORF">DR950_27010</name>
</gene>
<evidence type="ECO:0000313" key="6">
    <source>
        <dbReference type="Proteomes" id="UP000263377"/>
    </source>
</evidence>
<evidence type="ECO:0000259" key="3">
    <source>
        <dbReference type="Pfam" id="PF18181"/>
    </source>
</evidence>
<organism evidence="5 6">
    <name type="scientific">Kitasatospora xanthocidica</name>
    <dbReference type="NCBI Taxonomy" id="83382"/>
    <lineage>
        <taxon>Bacteria</taxon>
        <taxon>Bacillati</taxon>
        <taxon>Actinomycetota</taxon>
        <taxon>Actinomycetes</taxon>
        <taxon>Kitasatosporales</taxon>
        <taxon>Streptomycetaceae</taxon>
        <taxon>Kitasatospora</taxon>
    </lineage>
</organism>
<feature type="domain" description="SMODS and SLOG-associating 2TM effector" evidence="3">
    <location>
        <begin position="205"/>
        <end position="331"/>
    </location>
</feature>
<keyword evidence="6" id="KW-1185">Reference proteome</keyword>
<dbReference type="Proteomes" id="UP000263377">
    <property type="component" value="Unassembled WGS sequence"/>
</dbReference>
<dbReference type="InterPro" id="IPR041116">
    <property type="entry name" value="SLATT_3"/>
</dbReference>
<feature type="transmembrane region" description="Helical" evidence="2">
    <location>
        <begin position="97"/>
        <end position="113"/>
    </location>
</feature>
<dbReference type="NCBIfam" id="NF033634">
    <property type="entry name" value="SLATT_1"/>
    <property type="match status" value="1"/>
</dbReference>
<accession>A0A372ZZK2</accession>
<feature type="compositionally biased region" description="Basic residues" evidence="1">
    <location>
        <begin position="1"/>
        <end position="13"/>
    </location>
</feature>
<dbReference type="Pfam" id="PF18181">
    <property type="entry name" value="SLATT_1"/>
    <property type="match status" value="1"/>
</dbReference>
<dbReference type="Pfam" id="PF18184">
    <property type="entry name" value="SLATT_3"/>
    <property type="match status" value="1"/>
</dbReference>
<keyword evidence="2" id="KW-0812">Transmembrane</keyword>
<feature type="domain" description="SMODS and SLOG-associating 2TM effector" evidence="4">
    <location>
        <begin position="48"/>
        <end position="202"/>
    </location>
</feature>
<evidence type="ECO:0000259" key="4">
    <source>
        <dbReference type="Pfam" id="PF18184"/>
    </source>
</evidence>
<protein>
    <submittedName>
        <fullName evidence="5">DUF4231 domain-containing protein</fullName>
    </submittedName>
</protein>
<evidence type="ECO:0000313" key="5">
    <source>
        <dbReference type="EMBL" id="RGD60934.1"/>
    </source>
</evidence>
<dbReference type="AlphaFoldDB" id="A0A372ZZK2"/>
<dbReference type="NCBIfam" id="NF033610">
    <property type="entry name" value="SLATT_3"/>
    <property type="match status" value="1"/>
</dbReference>
<sequence length="339" mass="37310">MAGRQKLSKRRPCRPVGGGNTGWTEKGEGTRPMVQQDPPGGVEAQLLPELFWTTDKASLDGQRETLRWYRGLIAMLVVAAVIGSFPDPDDKNALDIWPLFSVAAFLVAGYFWSRLRRGNPQGRWYQARAAAESVKTLAWKYTVRARPFDGAAESEDTDRGYLLQVEDVLRAFEDPEIVPPGSVAEITPEMRRQRAESLTARRTLYLRTRVEGQRTWYRSRAEACDSQAVSWGLGVAVLIIVGAAAAIAQATGALPVHVFGATSAAAAAIIAWTQLKQLGPLAAAYQLAARELENVGNQLSDLDLKAPDAEARWARLAAEAEDAVSREHTTWRARRAFPR</sequence>
<name>A0A372ZZK2_9ACTN</name>
<feature type="transmembrane region" description="Helical" evidence="2">
    <location>
        <begin position="228"/>
        <end position="248"/>
    </location>
</feature>
<keyword evidence="2" id="KW-1133">Transmembrane helix</keyword>